<protein>
    <submittedName>
        <fullName evidence="2">Uncharacterized protein</fullName>
    </submittedName>
</protein>
<evidence type="ECO:0000313" key="2">
    <source>
        <dbReference type="EMBL" id="CAA9537035.1"/>
    </source>
</evidence>
<feature type="non-terminal residue" evidence="2">
    <location>
        <position position="29"/>
    </location>
</feature>
<feature type="non-terminal residue" evidence="2">
    <location>
        <position position="1"/>
    </location>
</feature>
<sequence>VDGRGSAASTRGDRCGAGRGGGRAGGPPR</sequence>
<dbReference type="AlphaFoldDB" id="A0A6J4U0F4"/>
<gene>
    <name evidence="2" type="ORF">AVDCRST_MAG79-1476</name>
</gene>
<reference evidence="2" key="1">
    <citation type="submission" date="2020-02" db="EMBL/GenBank/DDBJ databases">
        <authorList>
            <person name="Meier V. D."/>
        </authorList>
    </citation>
    <scope>NUCLEOTIDE SEQUENCE</scope>
    <source>
        <strain evidence="2">AVDCRST_MAG79</strain>
    </source>
</reference>
<feature type="compositionally biased region" description="Gly residues" evidence="1">
    <location>
        <begin position="17"/>
        <end position="29"/>
    </location>
</feature>
<proteinExistence type="predicted"/>
<accession>A0A6J4U0F4</accession>
<dbReference type="EMBL" id="CADCWC010000227">
    <property type="protein sequence ID" value="CAA9537035.1"/>
    <property type="molecule type" value="Genomic_DNA"/>
</dbReference>
<feature type="region of interest" description="Disordered" evidence="1">
    <location>
        <begin position="1"/>
        <end position="29"/>
    </location>
</feature>
<evidence type="ECO:0000256" key="1">
    <source>
        <dbReference type="SAM" id="MobiDB-lite"/>
    </source>
</evidence>
<name>A0A6J4U0F4_9ACTN</name>
<organism evidence="2">
    <name type="scientific">uncultured Thermoleophilia bacterium</name>
    <dbReference type="NCBI Taxonomy" id="1497501"/>
    <lineage>
        <taxon>Bacteria</taxon>
        <taxon>Bacillati</taxon>
        <taxon>Actinomycetota</taxon>
        <taxon>Thermoleophilia</taxon>
        <taxon>environmental samples</taxon>
    </lineage>
</organism>